<reference evidence="4" key="1">
    <citation type="submission" date="2016-10" db="EMBL/GenBank/DDBJ databases">
        <title>Sequence of Gallionella enrichment culture.</title>
        <authorList>
            <person name="Poehlein A."/>
            <person name="Muehling M."/>
            <person name="Daniel R."/>
        </authorList>
    </citation>
    <scope>NUCLEOTIDE SEQUENCE</scope>
</reference>
<dbReference type="InterPro" id="IPR000719">
    <property type="entry name" value="Prot_kinase_dom"/>
</dbReference>
<proteinExistence type="predicted"/>
<feature type="transmembrane region" description="Helical" evidence="2">
    <location>
        <begin position="596"/>
        <end position="620"/>
    </location>
</feature>
<organism evidence="4">
    <name type="scientific">mine drainage metagenome</name>
    <dbReference type="NCBI Taxonomy" id="410659"/>
    <lineage>
        <taxon>unclassified sequences</taxon>
        <taxon>metagenomes</taxon>
        <taxon>ecological metagenomes</taxon>
    </lineage>
</organism>
<evidence type="ECO:0000256" key="2">
    <source>
        <dbReference type="SAM" id="Phobius"/>
    </source>
</evidence>
<gene>
    <name evidence="4" type="ORF">GALL_10930</name>
</gene>
<name>A0A1J5TCW9_9ZZZZ</name>
<dbReference type="Gene3D" id="1.10.510.10">
    <property type="entry name" value="Transferase(Phosphotransferase) domain 1"/>
    <property type="match status" value="1"/>
</dbReference>
<evidence type="ECO:0000256" key="1">
    <source>
        <dbReference type="SAM" id="MobiDB-lite"/>
    </source>
</evidence>
<feature type="compositionally biased region" description="Basic and acidic residues" evidence="1">
    <location>
        <begin position="16"/>
        <end position="25"/>
    </location>
</feature>
<feature type="transmembrane region" description="Helical" evidence="2">
    <location>
        <begin position="627"/>
        <end position="649"/>
    </location>
</feature>
<protein>
    <recommendedName>
        <fullName evidence="3">Protein kinase domain-containing protein</fullName>
    </recommendedName>
</protein>
<dbReference type="EMBL" id="MLJW01000002">
    <property type="protein sequence ID" value="OIR18753.1"/>
    <property type="molecule type" value="Genomic_DNA"/>
</dbReference>
<feature type="domain" description="Protein kinase" evidence="3">
    <location>
        <begin position="40"/>
        <end position="308"/>
    </location>
</feature>
<feature type="transmembrane region" description="Helical" evidence="2">
    <location>
        <begin position="721"/>
        <end position="741"/>
    </location>
</feature>
<accession>A0A1J5TCW9</accession>
<sequence length="873" mass="97632">MSDESSNASESGRSPGADDPRRAAAESDYPQPGHRWQGDYFVESALADSTGAAAWKAVHLPTGRELQLRMLRSADPFHEQAWTLLTSLDCPRLLRALGAKAVGAQRVELFELPPGRTLRTWRAEQPGIDTPLLHSFLRDILEGLDALHGAGLVHLHIDADAIFVDERTTPPRLVVGHLERAARFERGDLLPVSGDPFSIPPEAAGLYRHAGGEGLMAWDWWTVGRVLQKLILGRHICELVLGRPLNRSGLQEREYAESFLLEKAPVPLRPGGVEAMTGLEPRVELLLKGLLTASRDARWGQHEVRAWLAGESPQERYSLGRNERVFRWKGQPHTVREVAELLQKAENWDAAPAQIMGGANPATLAGFVHEVQGLRPLAQKLDETLRILDDPELQDFPRESVEEMVLALALNELAGGHLIWRGRRVDAGVLREALHAEDGSGHLLACVWTLTSVPMIAALEKTDSEAVRVLLDASHHAKRALDRAWKHGWLPQNDIKAIARVWELAFSSPTVWHDAKMELRTLYACSTDEEIDRIFQNDRPGYDEALILAFLAPSAHSRGFITHEEWERRQYEALRTRGRRVSEVLFWKRLGRVLNFGPWCLGHLAWLVIGWTLVGTLIAVGWPGPRFVLFALLPGLLALTMRLGLTVLLRGELARNTSVKNWRFTDGPDRCDREIVTSHDYTSSRLELEEDLRDVNSQIAGLTRLNPPPARIPPPSRLSGVWAFAWLSWTLWLGLVGLCGWRYRVHPPTLKAFTTAWSGAAQAVSPVAPKVVKQPWPYTKPDDVRDVKPAASRPANDADIEAAKRAGRSFTDNYQRSTISDLILVAIPADSGFAFMIYDGRRQDLAASTVYKLYYLPEHGTWMRIDGREVMMP</sequence>
<keyword evidence="2" id="KW-0812">Transmembrane</keyword>
<dbReference type="SMART" id="SM00220">
    <property type="entry name" value="S_TKc"/>
    <property type="match status" value="1"/>
</dbReference>
<feature type="compositionally biased region" description="Polar residues" evidence="1">
    <location>
        <begin position="1"/>
        <end position="12"/>
    </location>
</feature>
<dbReference type="SUPFAM" id="SSF56112">
    <property type="entry name" value="Protein kinase-like (PK-like)"/>
    <property type="match status" value="1"/>
</dbReference>
<dbReference type="AlphaFoldDB" id="A0A1J5TCW9"/>
<dbReference type="PROSITE" id="PS50011">
    <property type="entry name" value="PROTEIN_KINASE_DOM"/>
    <property type="match status" value="1"/>
</dbReference>
<dbReference type="GO" id="GO:0004672">
    <property type="term" value="F:protein kinase activity"/>
    <property type="evidence" value="ECO:0007669"/>
    <property type="project" value="InterPro"/>
</dbReference>
<evidence type="ECO:0000259" key="3">
    <source>
        <dbReference type="PROSITE" id="PS50011"/>
    </source>
</evidence>
<dbReference type="InterPro" id="IPR011009">
    <property type="entry name" value="Kinase-like_dom_sf"/>
</dbReference>
<evidence type="ECO:0000313" key="4">
    <source>
        <dbReference type="EMBL" id="OIR18753.1"/>
    </source>
</evidence>
<dbReference type="GO" id="GO:0005524">
    <property type="term" value="F:ATP binding"/>
    <property type="evidence" value="ECO:0007669"/>
    <property type="project" value="InterPro"/>
</dbReference>
<keyword evidence="2" id="KW-1133">Transmembrane helix</keyword>
<feature type="region of interest" description="Disordered" evidence="1">
    <location>
        <begin position="1"/>
        <end position="34"/>
    </location>
</feature>
<keyword evidence="2" id="KW-0472">Membrane</keyword>
<comment type="caution">
    <text evidence="4">The sequence shown here is derived from an EMBL/GenBank/DDBJ whole genome shotgun (WGS) entry which is preliminary data.</text>
</comment>